<evidence type="ECO:0000313" key="5">
    <source>
        <dbReference type="Proteomes" id="UP001255185"/>
    </source>
</evidence>
<organism evidence="4 5">
    <name type="scientific">Flavobacterium arsenatis</name>
    <dbReference type="NCBI Taxonomy" id="1484332"/>
    <lineage>
        <taxon>Bacteria</taxon>
        <taxon>Pseudomonadati</taxon>
        <taxon>Bacteroidota</taxon>
        <taxon>Flavobacteriia</taxon>
        <taxon>Flavobacteriales</taxon>
        <taxon>Flavobacteriaceae</taxon>
        <taxon>Flavobacterium</taxon>
    </lineage>
</organism>
<dbReference type="PANTHER" id="PTHR43695:SF1">
    <property type="entry name" value="RHAMNOGALACTURONAN ACETYLESTERASE"/>
    <property type="match status" value="1"/>
</dbReference>
<proteinExistence type="inferred from homology"/>
<dbReference type="SUPFAM" id="SSF52266">
    <property type="entry name" value="SGNH hydrolase"/>
    <property type="match status" value="1"/>
</dbReference>
<evidence type="ECO:0000259" key="3">
    <source>
        <dbReference type="Pfam" id="PF13472"/>
    </source>
</evidence>
<dbReference type="EMBL" id="JAVDVI010000026">
    <property type="protein sequence ID" value="MDR6969630.1"/>
    <property type="molecule type" value="Genomic_DNA"/>
</dbReference>
<dbReference type="Gene3D" id="3.40.50.1110">
    <property type="entry name" value="SGNH hydrolase"/>
    <property type="match status" value="1"/>
</dbReference>
<evidence type="ECO:0000256" key="2">
    <source>
        <dbReference type="ARBA" id="ARBA00022801"/>
    </source>
</evidence>
<dbReference type="InterPro" id="IPR037459">
    <property type="entry name" value="RhgT-like"/>
</dbReference>
<comment type="similarity">
    <text evidence="1">Belongs to the 'GDSL' lipolytic enzyme family.</text>
</comment>
<dbReference type="CDD" id="cd01821">
    <property type="entry name" value="Rhamnogalacturan_acetylesterase_like"/>
    <property type="match status" value="1"/>
</dbReference>
<reference evidence="4 5" key="1">
    <citation type="submission" date="2023-07" db="EMBL/GenBank/DDBJ databases">
        <title>Sorghum-associated microbial communities from plants grown in Nebraska, USA.</title>
        <authorList>
            <person name="Schachtman D."/>
        </authorList>
    </citation>
    <scope>NUCLEOTIDE SEQUENCE [LARGE SCALE GENOMIC DNA]</scope>
    <source>
        <strain evidence="4 5">3773</strain>
    </source>
</reference>
<keyword evidence="5" id="KW-1185">Reference proteome</keyword>
<keyword evidence="2" id="KW-0378">Hydrolase</keyword>
<dbReference type="InterPro" id="IPR036514">
    <property type="entry name" value="SGNH_hydro_sf"/>
</dbReference>
<evidence type="ECO:0000313" key="4">
    <source>
        <dbReference type="EMBL" id="MDR6969630.1"/>
    </source>
</evidence>
<gene>
    <name evidence="4" type="ORF">J2X31_003663</name>
</gene>
<comment type="caution">
    <text evidence="4">The sequence shown here is derived from an EMBL/GenBank/DDBJ whole genome shotgun (WGS) entry which is preliminary data.</text>
</comment>
<dbReference type="Pfam" id="PF13472">
    <property type="entry name" value="Lipase_GDSL_2"/>
    <property type="match status" value="1"/>
</dbReference>
<accession>A0ABU1TUT2</accession>
<dbReference type="PANTHER" id="PTHR43695">
    <property type="entry name" value="PUTATIVE (AFU_ORTHOLOGUE AFUA_2G17250)-RELATED"/>
    <property type="match status" value="1"/>
</dbReference>
<name>A0ABU1TUT2_9FLAO</name>
<dbReference type="Proteomes" id="UP001255185">
    <property type="component" value="Unassembled WGS sequence"/>
</dbReference>
<feature type="domain" description="SGNH hydrolase-type esterase" evidence="3">
    <location>
        <begin position="45"/>
        <end position="239"/>
    </location>
</feature>
<sequence length="263" mass="30007">MNHSLILKNSGMQISRTLFLVLILAFGCKTVQTSEENSSVVIYTIGDSTMANKPNPNENPERGWVQTLGQFFNEKVTIKNHAVNGRSTRSFRDLKHWQPVLDSLQPGNYVFIQFGHNDGKDTDPTRYTNPQTSYRNNLMRYVEETRAKGAIPILFSSIARRKFNEQGVLLDSHGNYTLQARLVAQEMNVPFFDMQYYTELLEESYGVEGSKKLHLHFAPNENSYISKGIEDNTHLSVLGATEISKIFVNELKRQKHALGLYLK</sequence>
<evidence type="ECO:0000256" key="1">
    <source>
        <dbReference type="ARBA" id="ARBA00008668"/>
    </source>
</evidence>
<protein>
    <submittedName>
        <fullName evidence="4">Lysophospholipase L1-like esterase</fullName>
    </submittedName>
</protein>
<dbReference type="InterPro" id="IPR013830">
    <property type="entry name" value="SGNH_hydro"/>
</dbReference>